<evidence type="ECO:0000313" key="3">
    <source>
        <dbReference type="Proteomes" id="UP001501410"/>
    </source>
</evidence>
<dbReference type="Pfam" id="PF18939">
    <property type="entry name" value="DUF5686"/>
    <property type="match status" value="1"/>
</dbReference>
<feature type="signal peptide" evidence="1">
    <location>
        <begin position="1"/>
        <end position="25"/>
    </location>
</feature>
<dbReference type="InterPro" id="IPR008969">
    <property type="entry name" value="CarboxyPept-like_regulatory"/>
</dbReference>
<dbReference type="EMBL" id="BAABEZ010000014">
    <property type="protein sequence ID" value="GAA4452198.1"/>
    <property type="molecule type" value="Genomic_DNA"/>
</dbReference>
<dbReference type="Proteomes" id="UP001501410">
    <property type="component" value="Unassembled WGS sequence"/>
</dbReference>
<sequence>MTMRRFLLLLSLLLLIFFRHTTAFAQRKNTGLKSLDEQAAEILARPEIKAERERLRLFTDSLLRRNEHSDSSIAAAKHLKHIKGIIRDFNTGEGIPFAQLLFPHSAEGIATELNGSFDWLPASIPNDSLRISALGYKTLFRRIDTSGEEIILSFELSRSDNLLREVIIRPGEDPAIALVKKVIRSKPQNNPDKYINYKYELYNKLELDLVRMTREQFQKIPMMKPFAFIFNNVDSFSEETPFLPLFLTETLSDYYFQRNPKKNKEIVKASEVKGVNNESVTQFLGGMYQQINLYNNFIDVFGRQFVSPVNNNAPFYYRYQIRDTQYAYGYRLILVQFEPRRDAENCFVGDMWIADSVYALQRVSLDVSKNANLNLVNRVSLYQEFAPVGDTLWFNVKDKFIADFTVPYGGKKMPGFIGRKTTSYKNILLNDSSVAEFVNDKKLKQDVIVLEDAREKSAQYWASARHDSLDKNEKAIYATIDTLNAMPIFNRTKNFILFLTKGTQNFGPFEFGPYWSVYNNNPIEGNRFRFSMGTNPKLFRDIYLNGYLAYGTADKRFKYKLAGLWLINRHPRERLYVSYTSDLDRSISYYSEAATDNFLSNMLRKRYLPFKLAFVKDLRAEYYKEYFNGFSHELSLLRKDFNPYDPLPSAGIFQDNNGQTIDHVTNTEVGIRLRFAYKEKFLEGDYYRLSLGSKYPIVSLRYAVGLKGVLGSDYGYHKLTMNVSDILHLPHLGTISYNFFAGKHFGVLPYPLLEVHPGNDYYYYSPYAFSMMNRFEFLSDTYAGFMFEHNIGSGLFGYVPLLKRVKLRQFWTLKSAIGSLSPENKALNLNKGFEFKTLQSSPYVEIGTGVDNIFQLFRIDFVWRVAPHPLANEPLENRFGIFGSFRVGF</sequence>
<accession>A0ABP8MKG7</accession>
<protein>
    <submittedName>
        <fullName evidence="2">DUF5686 and carboxypeptidase-like regulatory domain-containing protein</fullName>
    </submittedName>
</protein>
<keyword evidence="1" id="KW-0732">Signal</keyword>
<dbReference type="SUPFAM" id="SSF49464">
    <property type="entry name" value="Carboxypeptidase regulatory domain-like"/>
    <property type="match status" value="1"/>
</dbReference>
<feature type="chain" id="PRO_5046887284" evidence="1">
    <location>
        <begin position="26"/>
        <end position="889"/>
    </location>
</feature>
<evidence type="ECO:0000313" key="2">
    <source>
        <dbReference type="EMBL" id="GAA4452198.1"/>
    </source>
</evidence>
<keyword evidence="3" id="KW-1185">Reference proteome</keyword>
<evidence type="ECO:0000256" key="1">
    <source>
        <dbReference type="SAM" id="SignalP"/>
    </source>
</evidence>
<comment type="caution">
    <text evidence="2">The sequence shown here is derived from an EMBL/GenBank/DDBJ whole genome shotgun (WGS) entry which is preliminary data.</text>
</comment>
<reference evidence="3" key="1">
    <citation type="journal article" date="2019" name="Int. J. Syst. Evol. Microbiol.">
        <title>The Global Catalogue of Microorganisms (GCM) 10K type strain sequencing project: providing services to taxonomists for standard genome sequencing and annotation.</title>
        <authorList>
            <consortium name="The Broad Institute Genomics Platform"/>
            <consortium name="The Broad Institute Genome Sequencing Center for Infectious Disease"/>
            <person name="Wu L."/>
            <person name="Ma J."/>
        </authorList>
    </citation>
    <scope>NUCLEOTIDE SEQUENCE [LARGE SCALE GENOMIC DNA]</scope>
    <source>
        <strain evidence="3">JCM 31921</strain>
    </source>
</reference>
<proteinExistence type="predicted"/>
<name>A0ABP8MKG7_9BACT</name>
<gene>
    <name evidence="2" type="ORF">GCM10023092_10790</name>
</gene>
<organism evidence="2 3">
    <name type="scientific">Rurimicrobium arvi</name>
    <dbReference type="NCBI Taxonomy" id="2049916"/>
    <lineage>
        <taxon>Bacteria</taxon>
        <taxon>Pseudomonadati</taxon>
        <taxon>Bacteroidota</taxon>
        <taxon>Chitinophagia</taxon>
        <taxon>Chitinophagales</taxon>
        <taxon>Chitinophagaceae</taxon>
        <taxon>Rurimicrobium</taxon>
    </lineage>
</organism>
<dbReference type="InterPro" id="IPR043741">
    <property type="entry name" value="DUF5686"/>
</dbReference>
<dbReference type="Pfam" id="PF13715">
    <property type="entry name" value="CarbopepD_reg_2"/>
    <property type="match status" value="1"/>
</dbReference>